<dbReference type="PANTHER" id="PTHR11086">
    <property type="entry name" value="DEOXYCYTIDYLATE DEAMINASE-RELATED"/>
    <property type="match status" value="1"/>
</dbReference>
<evidence type="ECO:0000313" key="14">
    <source>
        <dbReference type="Proteomes" id="UP000515152"/>
    </source>
</evidence>
<feature type="compositionally biased region" description="Basic and acidic residues" evidence="12">
    <location>
        <begin position="20"/>
        <end position="31"/>
    </location>
</feature>
<evidence type="ECO:0000256" key="8">
    <source>
        <dbReference type="ARBA" id="ARBA00040574"/>
    </source>
</evidence>
<evidence type="ECO:0000256" key="12">
    <source>
        <dbReference type="SAM" id="MobiDB-lite"/>
    </source>
</evidence>
<dbReference type="InterPro" id="IPR015517">
    <property type="entry name" value="dCMP_deaminase-rel"/>
</dbReference>
<evidence type="ECO:0000256" key="4">
    <source>
        <dbReference type="ARBA" id="ARBA00022723"/>
    </source>
</evidence>
<dbReference type="PROSITE" id="PS00903">
    <property type="entry name" value="CYT_DCMP_DEAMINASES_1"/>
    <property type="match status" value="1"/>
</dbReference>
<evidence type="ECO:0000256" key="11">
    <source>
        <dbReference type="ARBA" id="ARBA00049558"/>
    </source>
</evidence>
<feature type="domain" description="CMP/dCMP-type deaminase" evidence="13">
    <location>
        <begin position="315"/>
        <end position="464"/>
    </location>
</feature>
<evidence type="ECO:0000256" key="1">
    <source>
        <dbReference type="ARBA" id="ARBA00001947"/>
    </source>
</evidence>
<dbReference type="InterPro" id="IPR002125">
    <property type="entry name" value="CMP_dCMP_dom"/>
</dbReference>
<comment type="catalytic activity">
    <reaction evidence="10">
        <text>2'-deoxycytidine + H2O + H(+) = 2'-deoxyuridine + NH4(+)</text>
        <dbReference type="Rhea" id="RHEA:13433"/>
        <dbReference type="ChEBI" id="CHEBI:15377"/>
        <dbReference type="ChEBI" id="CHEBI:15378"/>
        <dbReference type="ChEBI" id="CHEBI:15698"/>
        <dbReference type="ChEBI" id="CHEBI:16450"/>
        <dbReference type="ChEBI" id="CHEBI:28938"/>
        <dbReference type="EC" id="3.5.4.5"/>
    </reaction>
</comment>
<gene>
    <name evidence="15" type="primary">cdadc1</name>
</gene>
<comment type="similarity">
    <text evidence="2">Belongs to the cytidine and deoxycytidylate deaminase family.</text>
</comment>
<name>A0A8M1KKK6_CLUHA</name>
<keyword evidence="5" id="KW-0677">Repeat</keyword>
<dbReference type="GeneID" id="122132157"/>
<dbReference type="InterPro" id="IPR016192">
    <property type="entry name" value="APOBEC/CMP_deaminase_Zn-bd"/>
</dbReference>
<dbReference type="PROSITE" id="PS51747">
    <property type="entry name" value="CYT_DCMP_DEAMINASES_2"/>
    <property type="match status" value="2"/>
</dbReference>
<proteinExistence type="inferred from homology"/>
<dbReference type="RefSeq" id="XP_042562898.1">
    <property type="nucleotide sequence ID" value="XM_042706964.1"/>
</dbReference>
<evidence type="ECO:0000256" key="10">
    <source>
        <dbReference type="ARBA" id="ARBA00049252"/>
    </source>
</evidence>
<organism evidence="14 15">
    <name type="scientific">Clupea harengus</name>
    <name type="common">Atlantic herring</name>
    <dbReference type="NCBI Taxonomy" id="7950"/>
    <lineage>
        <taxon>Eukaryota</taxon>
        <taxon>Metazoa</taxon>
        <taxon>Chordata</taxon>
        <taxon>Craniata</taxon>
        <taxon>Vertebrata</taxon>
        <taxon>Euteleostomi</taxon>
        <taxon>Actinopterygii</taxon>
        <taxon>Neopterygii</taxon>
        <taxon>Teleostei</taxon>
        <taxon>Clupei</taxon>
        <taxon>Clupeiformes</taxon>
        <taxon>Clupeoidei</taxon>
        <taxon>Clupeidae</taxon>
        <taxon>Clupea</taxon>
    </lineage>
</organism>
<evidence type="ECO:0000256" key="3">
    <source>
        <dbReference type="ARBA" id="ARBA00012783"/>
    </source>
</evidence>
<sequence>MEATDIAEIRSDSDKKCVTERTTEDSCHVKEASSQTDPKVQGHGPRLSKVNLYTLLSLWMELFPRKRVVFKSENEPTRGTGLVVVRERRILGLHCSSSELHAGQVAVVRHGPRLASCDLYFSRKPCSTCLKMIINAGVSRISYWPGDPEISLLAIGEGSSRASQQEAELDAAAAEKLKASSRPYMGVLLQPLACDMQQFVEETSSSCDFQEKVASELPILDVQDLFRRQLWENRDKFSQVFLVVDETRHCELLTKMGLVTFCAEPYFSNLRQHMRALVRLLSSVASSMPRLADAGYGFYLKGSSGPVSTPPLSQDVIRHCIIQAKLLAYRTEDPKVGVGAVIWAEGQLGLCDGTGRLHLVGCGYNAYPVGSEYGEYPQMDDKQEDRQSRKYRYIIHAEQNALTFRSAEIKEEENTMLFVTKCPCDECVPLIRGAGIQQIYTTDLDSGKNKNDISYLRFDSLQGVQKFTVSPSVVELQSKYK</sequence>
<comment type="catalytic activity">
    <reaction evidence="11">
        <text>cytidine + H2O + H(+) = uridine + NH4(+)</text>
        <dbReference type="Rhea" id="RHEA:16069"/>
        <dbReference type="ChEBI" id="CHEBI:15377"/>
        <dbReference type="ChEBI" id="CHEBI:15378"/>
        <dbReference type="ChEBI" id="CHEBI:16704"/>
        <dbReference type="ChEBI" id="CHEBI:17562"/>
        <dbReference type="ChEBI" id="CHEBI:28938"/>
        <dbReference type="EC" id="3.5.4.5"/>
    </reaction>
</comment>
<keyword evidence="4" id="KW-0479">Metal-binding</keyword>
<keyword evidence="14" id="KW-1185">Reference proteome</keyword>
<keyword evidence="7" id="KW-0862">Zinc</keyword>
<dbReference type="GO" id="GO:0004132">
    <property type="term" value="F:dCMP deaminase activity"/>
    <property type="evidence" value="ECO:0007669"/>
    <property type="project" value="TreeGrafter"/>
</dbReference>
<accession>A0A8M1KKK6</accession>
<dbReference type="CTD" id="81602"/>
<evidence type="ECO:0000256" key="2">
    <source>
        <dbReference type="ARBA" id="ARBA00006576"/>
    </source>
</evidence>
<dbReference type="AlphaFoldDB" id="A0A8M1KKK6"/>
<dbReference type="Proteomes" id="UP000515152">
    <property type="component" value="Unplaced"/>
</dbReference>
<dbReference type="OrthoDB" id="6710946at2759"/>
<evidence type="ECO:0000259" key="13">
    <source>
        <dbReference type="PROSITE" id="PS51747"/>
    </source>
</evidence>
<reference evidence="15" key="1">
    <citation type="submission" date="2025-08" db="UniProtKB">
        <authorList>
            <consortium name="RefSeq"/>
        </authorList>
    </citation>
    <scope>IDENTIFICATION</scope>
</reference>
<dbReference type="GO" id="GO:0005737">
    <property type="term" value="C:cytoplasm"/>
    <property type="evidence" value="ECO:0007669"/>
    <property type="project" value="TreeGrafter"/>
</dbReference>
<feature type="domain" description="CMP/dCMP-type deaminase" evidence="13">
    <location>
        <begin position="54"/>
        <end position="160"/>
    </location>
</feature>
<evidence type="ECO:0000256" key="7">
    <source>
        <dbReference type="ARBA" id="ARBA00022833"/>
    </source>
</evidence>
<dbReference type="EC" id="3.5.4.5" evidence="3"/>
<dbReference type="GO" id="GO:0008270">
    <property type="term" value="F:zinc ion binding"/>
    <property type="evidence" value="ECO:0007669"/>
    <property type="project" value="InterPro"/>
</dbReference>
<dbReference type="GO" id="GO:0004126">
    <property type="term" value="F:cytidine deaminase activity"/>
    <property type="evidence" value="ECO:0007669"/>
    <property type="project" value="UniProtKB-EC"/>
</dbReference>
<evidence type="ECO:0000256" key="5">
    <source>
        <dbReference type="ARBA" id="ARBA00022737"/>
    </source>
</evidence>
<evidence type="ECO:0000256" key="6">
    <source>
        <dbReference type="ARBA" id="ARBA00022801"/>
    </source>
</evidence>
<evidence type="ECO:0000313" key="15">
    <source>
        <dbReference type="RefSeq" id="XP_042562898.1"/>
    </source>
</evidence>
<dbReference type="FunFam" id="3.40.140.10:FF:000028">
    <property type="entry name" value="Cytidine and dCMP deaminase domain containing 1"/>
    <property type="match status" value="1"/>
</dbReference>
<dbReference type="Pfam" id="PF00383">
    <property type="entry name" value="dCMP_cyt_deam_1"/>
    <property type="match status" value="2"/>
</dbReference>
<dbReference type="KEGG" id="char:122132157"/>
<dbReference type="FunFam" id="3.40.140.10:FF:000030">
    <property type="entry name" value="Cytidine and dCMP deaminase domain-containing protein 1"/>
    <property type="match status" value="1"/>
</dbReference>
<keyword evidence="6" id="KW-0378">Hydrolase</keyword>
<evidence type="ECO:0000256" key="9">
    <source>
        <dbReference type="ARBA" id="ARBA00041919"/>
    </source>
</evidence>
<protein>
    <recommendedName>
        <fullName evidence="8">Cytidine and dCMP deaminase domain-containing protein 1</fullName>
        <ecNumber evidence="3">3.5.4.5</ecNumber>
    </recommendedName>
    <alternativeName>
        <fullName evidence="9">Cytidine deaminase</fullName>
    </alternativeName>
</protein>
<comment type="cofactor">
    <cofactor evidence="1">
        <name>Zn(2+)</name>
        <dbReference type="ChEBI" id="CHEBI:29105"/>
    </cofactor>
</comment>
<dbReference type="PANTHER" id="PTHR11086:SF14">
    <property type="entry name" value="CYTIDINE AND DCMP DEAMINASE DOMAIN-CONTAINING PROTEIN 1"/>
    <property type="match status" value="1"/>
</dbReference>
<feature type="region of interest" description="Disordered" evidence="12">
    <location>
        <begin position="20"/>
        <end position="43"/>
    </location>
</feature>